<accession>A0AA40ETW1</accession>
<keyword evidence="11" id="KW-1185">Reference proteome</keyword>
<dbReference type="Pfam" id="PF13424">
    <property type="entry name" value="TPR_12"/>
    <property type="match status" value="4"/>
</dbReference>
<evidence type="ECO:0000313" key="10">
    <source>
        <dbReference type="EMBL" id="KAK0745444.1"/>
    </source>
</evidence>
<dbReference type="Gene3D" id="3.40.50.300">
    <property type="entry name" value="P-loop containing nucleotide triphosphate hydrolases"/>
    <property type="match status" value="1"/>
</dbReference>
<dbReference type="GO" id="GO:0005871">
    <property type="term" value="C:kinesin complex"/>
    <property type="evidence" value="ECO:0007669"/>
    <property type="project" value="InterPro"/>
</dbReference>
<protein>
    <recommendedName>
        <fullName evidence="12">Kinesin light chain</fullName>
    </recommendedName>
</protein>
<dbReference type="InterPro" id="IPR002151">
    <property type="entry name" value="Kinesin_light"/>
</dbReference>
<dbReference type="GO" id="GO:0005737">
    <property type="term" value="C:cytoplasm"/>
    <property type="evidence" value="ECO:0007669"/>
    <property type="project" value="TreeGrafter"/>
</dbReference>
<evidence type="ECO:0000256" key="6">
    <source>
        <dbReference type="ARBA" id="ARBA00022803"/>
    </source>
</evidence>
<evidence type="ECO:0000256" key="9">
    <source>
        <dbReference type="ARBA" id="ARBA00023212"/>
    </source>
</evidence>
<keyword evidence="8" id="KW-0505">Motor protein</keyword>
<dbReference type="InterPro" id="IPR011990">
    <property type="entry name" value="TPR-like_helical_dom_sf"/>
</dbReference>
<comment type="caution">
    <text evidence="10">The sequence shown here is derived from an EMBL/GenBank/DDBJ whole genome shotgun (WGS) entry which is preliminary data.</text>
</comment>
<name>A0AA40ETW1_9PEZI</name>
<proteinExistence type="inferred from homology"/>
<gene>
    <name evidence="10" type="ORF">B0T18DRAFT_463396</name>
</gene>
<evidence type="ECO:0000256" key="3">
    <source>
        <dbReference type="ARBA" id="ARBA00022490"/>
    </source>
</evidence>
<comment type="subcellular location">
    <subcellularLocation>
        <location evidence="1">Cytoplasm</location>
        <location evidence="1">Cytoskeleton</location>
    </subcellularLocation>
</comment>
<evidence type="ECO:0000256" key="4">
    <source>
        <dbReference type="ARBA" id="ARBA00022701"/>
    </source>
</evidence>
<evidence type="ECO:0000256" key="7">
    <source>
        <dbReference type="ARBA" id="ARBA00023054"/>
    </source>
</evidence>
<keyword evidence="3" id="KW-0963">Cytoplasm</keyword>
<keyword evidence="7" id="KW-0175">Coiled coil</keyword>
<keyword evidence="4" id="KW-0493">Microtubule</keyword>
<dbReference type="InterPro" id="IPR019734">
    <property type="entry name" value="TPR_rpt"/>
</dbReference>
<evidence type="ECO:0000256" key="8">
    <source>
        <dbReference type="ARBA" id="ARBA00023175"/>
    </source>
</evidence>
<keyword evidence="9" id="KW-0206">Cytoskeleton</keyword>
<dbReference type="InterPro" id="IPR027417">
    <property type="entry name" value="P-loop_NTPase"/>
</dbReference>
<evidence type="ECO:0000256" key="5">
    <source>
        <dbReference type="ARBA" id="ARBA00022737"/>
    </source>
</evidence>
<dbReference type="GO" id="GO:0005874">
    <property type="term" value="C:microtubule"/>
    <property type="evidence" value="ECO:0007669"/>
    <property type="project" value="UniProtKB-KW"/>
</dbReference>
<dbReference type="GO" id="GO:0019894">
    <property type="term" value="F:kinesin binding"/>
    <property type="evidence" value="ECO:0007669"/>
    <property type="project" value="TreeGrafter"/>
</dbReference>
<evidence type="ECO:0000256" key="1">
    <source>
        <dbReference type="ARBA" id="ARBA00004245"/>
    </source>
</evidence>
<dbReference type="PANTHER" id="PTHR45783:SF3">
    <property type="entry name" value="KINESIN LIGHT CHAIN"/>
    <property type="match status" value="1"/>
</dbReference>
<dbReference type="InterPro" id="IPR029058">
    <property type="entry name" value="AB_hydrolase_fold"/>
</dbReference>
<dbReference type="EMBL" id="JAUKUD010000004">
    <property type="protein sequence ID" value="KAK0745444.1"/>
    <property type="molecule type" value="Genomic_DNA"/>
</dbReference>
<dbReference type="SUPFAM" id="SSF48452">
    <property type="entry name" value="TPR-like"/>
    <property type="match status" value="3"/>
</dbReference>
<dbReference type="SUPFAM" id="SSF52540">
    <property type="entry name" value="P-loop containing nucleoside triphosphate hydrolases"/>
    <property type="match status" value="1"/>
</dbReference>
<organism evidence="10 11">
    <name type="scientific">Schizothecium vesticola</name>
    <dbReference type="NCBI Taxonomy" id="314040"/>
    <lineage>
        <taxon>Eukaryota</taxon>
        <taxon>Fungi</taxon>
        <taxon>Dikarya</taxon>
        <taxon>Ascomycota</taxon>
        <taxon>Pezizomycotina</taxon>
        <taxon>Sordariomycetes</taxon>
        <taxon>Sordariomycetidae</taxon>
        <taxon>Sordariales</taxon>
        <taxon>Schizotheciaceae</taxon>
        <taxon>Schizothecium</taxon>
    </lineage>
</organism>
<dbReference type="Proteomes" id="UP001172155">
    <property type="component" value="Unassembled WGS sequence"/>
</dbReference>
<dbReference type="PANTHER" id="PTHR45783">
    <property type="entry name" value="KINESIN LIGHT CHAIN"/>
    <property type="match status" value="1"/>
</dbReference>
<dbReference type="GO" id="GO:0007018">
    <property type="term" value="P:microtubule-based movement"/>
    <property type="evidence" value="ECO:0007669"/>
    <property type="project" value="TreeGrafter"/>
</dbReference>
<keyword evidence="6" id="KW-0802">TPR repeat</keyword>
<dbReference type="Gene3D" id="1.25.40.10">
    <property type="entry name" value="Tetratricopeptide repeat domain"/>
    <property type="match status" value="3"/>
</dbReference>
<dbReference type="SUPFAM" id="SSF53474">
    <property type="entry name" value="alpha/beta-Hydrolases"/>
    <property type="match status" value="1"/>
</dbReference>
<evidence type="ECO:0008006" key="12">
    <source>
        <dbReference type="Google" id="ProtNLM"/>
    </source>
</evidence>
<keyword evidence="5" id="KW-0677">Repeat</keyword>
<reference evidence="10" key="1">
    <citation type="submission" date="2023-06" db="EMBL/GenBank/DDBJ databases">
        <title>Genome-scale phylogeny and comparative genomics of the fungal order Sordariales.</title>
        <authorList>
            <consortium name="Lawrence Berkeley National Laboratory"/>
            <person name="Hensen N."/>
            <person name="Bonometti L."/>
            <person name="Westerberg I."/>
            <person name="Brannstrom I.O."/>
            <person name="Guillou S."/>
            <person name="Cros-Aarteil S."/>
            <person name="Calhoun S."/>
            <person name="Haridas S."/>
            <person name="Kuo A."/>
            <person name="Mondo S."/>
            <person name="Pangilinan J."/>
            <person name="Riley R."/>
            <person name="LaButti K."/>
            <person name="Andreopoulos B."/>
            <person name="Lipzen A."/>
            <person name="Chen C."/>
            <person name="Yanf M."/>
            <person name="Daum C."/>
            <person name="Ng V."/>
            <person name="Clum A."/>
            <person name="Steindorff A."/>
            <person name="Ohm R."/>
            <person name="Martin F."/>
            <person name="Silar P."/>
            <person name="Natvig D."/>
            <person name="Lalanne C."/>
            <person name="Gautier V."/>
            <person name="Ament-velasquez S.L."/>
            <person name="Kruys A."/>
            <person name="Hutchinson M.I."/>
            <person name="Powell A.J."/>
            <person name="Barry K."/>
            <person name="Miller A.N."/>
            <person name="Grigoriev I.V."/>
            <person name="Debuchy R."/>
            <person name="Gladieux P."/>
            <person name="Thoren M.H."/>
            <person name="Johannesson H."/>
        </authorList>
    </citation>
    <scope>NUCLEOTIDE SEQUENCE</scope>
    <source>
        <strain evidence="10">SMH3187-1</strain>
    </source>
</reference>
<evidence type="ECO:0000313" key="11">
    <source>
        <dbReference type="Proteomes" id="UP001172155"/>
    </source>
</evidence>
<dbReference type="AlphaFoldDB" id="A0AA40ETW1"/>
<sequence length="1107" mass="124670">MEALGGLCQVAPAGDAPHDPTIDIIAIHGLGTESPRTWEFKKKGGGGVVNWLSDRDMLPEALPEARILTYDWNANYFADAPVQTLLGHADTLLGLIAENRGSQTQPIIFIASCFGGLILAEEGSPYRHILLSTVGILFLATPFHGSDAAKQARWHVVVAGIMGEQASDQLIQDLEQKHDFVRQRVQKFTEIANAEAVRLPMSCFFETRKTEMLRRLLSRGWAKKLSTGVTHKILVTESSACLHGFSRQGLDATHSYMNKFLGPECPNFKLIKDATRQFAGNASAVLTRRTNFCRVIPFPRNEDIVNRAHIFARLDTLLPSTSEYQSAALCGLGGSGKTQVALEYAYRRCRDDPAYSVFWVHADNETTFTQDYTAIARKLGLGKLDGEKLLMAVCERIASEPSWLLVLDNADDIPLFGVGQTPHTTSQGQTEERTSLYDYVPRGGTGTVLWTSRDERIVGTLVGPRRGIQVGQMEPAEAKELLETSRNEQVSSEEVVDAEKLLDELQWLPLAIAQAGAYLRRTLTPIRQYLSKLAEGKERWRVLKTTEFDRHRRRDVPNSVLETWSISIERIRLDNEMAYRILHTLAYVNNQDIPFDIMTAAGLYGGEEETGDSGERKDRVVDAVTRLKEFSFLGLRRGGGDTRSYEMHKLVQEATRYKLSVRSREDEVYFSSTALKIVAKLFPERKREAWAECERYIAHVVQVGEWAEICERKVEVSDLLRRVSDYLYDRGRWREREPVDERVYKLLREVLGEKHPDTIGSMANLATTYHTQGRYAEAEPIKIKALELRREVLGEKHQDTIWGMASLATTYHGQGRYAEAEPIYIKVLELRREVLGEKHPDTIRGIADLAATYHVQGRYADAEPMMITVLELRREVLGEKHPDTIGSMADLAATYHVQGRYADAEPMMITVLELRREVLGEKHPDTIGSMADLAATYHVQGRYADAEPMMITVLELRREVLGEKHPDTIGSMADLATTYHGQGRHAEAEPIYIKVLELLREVLGEKHPDTIGSMANLATTYHTQGRHAEAEPIKIKVLELWQEVLGEKHPDSLQAMHDLAITWNSRGRRDDAIALLDECLRLRRTTLGPGHPFTKRSAQTLNSWMTG</sequence>
<dbReference type="SMART" id="SM00028">
    <property type="entry name" value="TPR"/>
    <property type="match status" value="8"/>
</dbReference>
<dbReference type="Pfam" id="PF13374">
    <property type="entry name" value="TPR_10"/>
    <property type="match status" value="1"/>
</dbReference>
<comment type="similarity">
    <text evidence="2">Belongs to the kinesin light chain family.</text>
</comment>
<evidence type="ECO:0000256" key="2">
    <source>
        <dbReference type="ARBA" id="ARBA00009622"/>
    </source>
</evidence>